<feature type="domain" description="DNA polymerase helix-hairpin-helix motif" evidence="1">
    <location>
        <begin position="130"/>
        <end position="219"/>
    </location>
</feature>
<dbReference type="Gene3D" id="1.10.150.870">
    <property type="match status" value="1"/>
</dbReference>
<feature type="non-terminal residue" evidence="3">
    <location>
        <position position="1"/>
    </location>
</feature>
<dbReference type="Pfam" id="PF17657">
    <property type="entry name" value="DNA_pol3_finger"/>
    <property type="match status" value="1"/>
</dbReference>
<dbReference type="InterPro" id="IPR004805">
    <property type="entry name" value="DnaE2/DnaE/PolC"/>
</dbReference>
<reference evidence="3" key="1">
    <citation type="journal article" date="2013" name="Environ. Microbiol.">
        <title>Microbiota from the distal guts of lean and obese adolescents exhibit partial functional redundancy besides clear differences in community structure.</title>
        <authorList>
            <person name="Ferrer M."/>
            <person name="Ruiz A."/>
            <person name="Lanza F."/>
            <person name="Haange S.B."/>
            <person name="Oberbach A."/>
            <person name="Till H."/>
            <person name="Bargiela R."/>
            <person name="Campoy C."/>
            <person name="Segura M.T."/>
            <person name="Richter M."/>
            <person name="von Bergen M."/>
            <person name="Seifert J."/>
            <person name="Suarez A."/>
        </authorList>
    </citation>
    <scope>NUCLEOTIDE SEQUENCE</scope>
</reference>
<dbReference type="AlphaFoldDB" id="K1TCM9"/>
<dbReference type="InterPro" id="IPR029460">
    <property type="entry name" value="DNAPol_HHH"/>
</dbReference>
<keyword evidence="3" id="KW-0548">Nucleotidyltransferase</keyword>
<sequence length="239" mass="26903">QEQVIQIFQQLAGYSLGQADMLRRAMSKKKVKDIEREREAFLHGDPARNISGCVANGIDEKAAQEIYEEIYAFANYAFNKAHAAAYAVVAYQTAYFKCHYTKEYMAALLSSVLDSSDKVGEYFAECRECGIKLLPPDVNHSADRFTVEPEGIRFGLVAIKNIGRGLILRMMQERELNGPFVDFQDFCRRMDGMEINKRAVENLIRAGAFDSTGAKRSQLIAVYEKVMDGIAEGNRTNVE</sequence>
<dbReference type="InterPro" id="IPR040982">
    <property type="entry name" value="DNA_pol3_finger"/>
</dbReference>
<dbReference type="EMBL" id="AJWY01007030">
    <property type="protein sequence ID" value="EKC65189.1"/>
    <property type="molecule type" value="Genomic_DNA"/>
</dbReference>
<dbReference type="GO" id="GO:0006260">
    <property type="term" value="P:DNA replication"/>
    <property type="evidence" value="ECO:0007669"/>
    <property type="project" value="InterPro"/>
</dbReference>
<feature type="domain" description="DNA polymerase III alpha subunit finger" evidence="2">
    <location>
        <begin position="1"/>
        <end position="44"/>
    </location>
</feature>
<protein>
    <submittedName>
        <fullName evidence="3">Protein containing Bacterial DNA polymerase III, alpha subunit domain protein</fullName>
        <ecNumber evidence="3">2.7.7.7</ecNumber>
    </submittedName>
</protein>
<proteinExistence type="predicted"/>
<dbReference type="GO" id="GO:0003887">
    <property type="term" value="F:DNA-directed DNA polymerase activity"/>
    <property type="evidence" value="ECO:0007669"/>
    <property type="project" value="UniProtKB-EC"/>
</dbReference>
<organism evidence="3">
    <name type="scientific">human gut metagenome</name>
    <dbReference type="NCBI Taxonomy" id="408170"/>
    <lineage>
        <taxon>unclassified sequences</taxon>
        <taxon>metagenomes</taxon>
        <taxon>organismal metagenomes</taxon>
    </lineage>
</organism>
<feature type="non-terminal residue" evidence="3">
    <location>
        <position position="239"/>
    </location>
</feature>
<evidence type="ECO:0000259" key="2">
    <source>
        <dbReference type="Pfam" id="PF17657"/>
    </source>
</evidence>
<evidence type="ECO:0000259" key="1">
    <source>
        <dbReference type="Pfam" id="PF14579"/>
    </source>
</evidence>
<dbReference type="PANTHER" id="PTHR32294:SF0">
    <property type="entry name" value="DNA POLYMERASE III SUBUNIT ALPHA"/>
    <property type="match status" value="1"/>
</dbReference>
<dbReference type="PANTHER" id="PTHR32294">
    <property type="entry name" value="DNA POLYMERASE III SUBUNIT ALPHA"/>
    <property type="match status" value="1"/>
</dbReference>
<dbReference type="Pfam" id="PF14579">
    <property type="entry name" value="HHH_6"/>
    <property type="match status" value="1"/>
</dbReference>
<name>K1TCM9_9ZZZZ</name>
<dbReference type="GO" id="GO:0008408">
    <property type="term" value="F:3'-5' exonuclease activity"/>
    <property type="evidence" value="ECO:0007669"/>
    <property type="project" value="InterPro"/>
</dbReference>
<accession>K1TCM9</accession>
<gene>
    <name evidence="3" type="ORF">LEA_10456</name>
</gene>
<evidence type="ECO:0000313" key="3">
    <source>
        <dbReference type="EMBL" id="EKC65189.1"/>
    </source>
</evidence>
<keyword evidence="3" id="KW-0808">Transferase</keyword>
<dbReference type="EC" id="2.7.7.7" evidence="3"/>
<comment type="caution">
    <text evidence="3">The sequence shown here is derived from an EMBL/GenBank/DDBJ whole genome shotgun (WGS) entry which is preliminary data.</text>
</comment>